<reference evidence="2" key="1">
    <citation type="submission" date="2021-02" db="EMBL/GenBank/DDBJ databases">
        <authorList>
            <person name="Dougan E. K."/>
            <person name="Rhodes N."/>
            <person name="Thang M."/>
            <person name="Chan C."/>
        </authorList>
    </citation>
    <scope>NUCLEOTIDE SEQUENCE</scope>
</reference>
<dbReference type="Proteomes" id="UP000649617">
    <property type="component" value="Unassembled WGS sequence"/>
</dbReference>
<evidence type="ECO:0000313" key="3">
    <source>
        <dbReference type="Proteomes" id="UP000649617"/>
    </source>
</evidence>
<evidence type="ECO:0000313" key="2">
    <source>
        <dbReference type="EMBL" id="CAE7535694.1"/>
    </source>
</evidence>
<dbReference type="EMBL" id="CAJNIZ010032223">
    <property type="protein sequence ID" value="CAE7535694.1"/>
    <property type="molecule type" value="Genomic_DNA"/>
</dbReference>
<organism evidence="2 3">
    <name type="scientific">Symbiodinium pilosum</name>
    <name type="common">Dinoflagellate</name>
    <dbReference type="NCBI Taxonomy" id="2952"/>
    <lineage>
        <taxon>Eukaryota</taxon>
        <taxon>Sar</taxon>
        <taxon>Alveolata</taxon>
        <taxon>Dinophyceae</taxon>
        <taxon>Suessiales</taxon>
        <taxon>Symbiodiniaceae</taxon>
        <taxon>Symbiodinium</taxon>
    </lineage>
</organism>
<dbReference type="AlphaFoldDB" id="A0A812TJ93"/>
<comment type="caution">
    <text evidence="2">The sequence shown here is derived from an EMBL/GenBank/DDBJ whole genome shotgun (WGS) entry which is preliminary data.</text>
</comment>
<sequence length="337" mass="37512">MLAVALTQTKSVGLVNAESGALVRRWFFNNETPQLLAAASGCRWVAVGFRSQRTGRGPARCAVFDRDSGGGTWVPCGTRSRTVDARPVVACSNSGQYLAVAGADLGPMVANGQVIQRECRADTWGAMEKARQSSCEVLDSRGEEHRIDAREQRKGSRKNYKRSPWTDASDIRLVEAIFREVAKSTRQNRYGKAVEALKTTLLKQRGEATEREVEKQRRLPEMLRVEPPGQSTGACAERNEEDDVVSAQEVELFSDEEQEGRPTAYAANQPANVMDGAKEEMQLSTEWEVIEEEELREVEAHVEGRDLLQYQEEWDSRTQQVMSTQRDEGGATDPEGQ</sequence>
<feature type="compositionally biased region" description="Basic and acidic residues" evidence="1">
    <location>
        <begin position="141"/>
        <end position="154"/>
    </location>
</feature>
<feature type="region of interest" description="Disordered" evidence="1">
    <location>
        <begin position="309"/>
        <end position="337"/>
    </location>
</feature>
<keyword evidence="3" id="KW-1185">Reference proteome</keyword>
<name>A0A812TJ93_SYMPI</name>
<proteinExistence type="predicted"/>
<accession>A0A812TJ93</accession>
<protein>
    <submittedName>
        <fullName evidence="2">DSPTP1B protein</fullName>
    </submittedName>
</protein>
<gene>
    <name evidence="2" type="primary">DSPTP1B</name>
    <name evidence="2" type="ORF">SPIL2461_LOCUS14152</name>
</gene>
<feature type="region of interest" description="Disordered" evidence="1">
    <location>
        <begin position="141"/>
        <end position="162"/>
    </location>
</feature>
<evidence type="ECO:0000256" key="1">
    <source>
        <dbReference type="SAM" id="MobiDB-lite"/>
    </source>
</evidence>